<keyword evidence="11" id="KW-1185">Reference proteome</keyword>
<protein>
    <recommendedName>
        <fullName evidence="4 8">Leucine carboxyl methyltransferase 1</fullName>
        <ecNumber evidence="3 8">2.1.1.233</ecNumber>
    </recommendedName>
</protein>
<dbReference type="GO" id="GO:0032259">
    <property type="term" value="P:methylation"/>
    <property type="evidence" value="ECO:0007669"/>
    <property type="project" value="UniProtKB-KW"/>
</dbReference>
<gene>
    <name evidence="10" type="ORF">BS47DRAFT_1389733</name>
</gene>
<comment type="catalytic activity">
    <reaction evidence="1 8">
        <text>[phosphatase 2A protein]-C-terminal L-leucine + S-adenosyl-L-methionine = [phosphatase 2A protein]-C-terminal L-leucine methyl ester + S-adenosyl-L-homocysteine</text>
        <dbReference type="Rhea" id="RHEA:48544"/>
        <dbReference type="Rhea" id="RHEA-COMP:12134"/>
        <dbReference type="Rhea" id="RHEA-COMP:12135"/>
        <dbReference type="ChEBI" id="CHEBI:57856"/>
        <dbReference type="ChEBI" id="CHEBI:59789"/>
        <dbReference type="ChEBI" id="CHEBI:90516"/>
        <dbReference type="ChEBI" id="CHEBI:90517"/>
        <dbReference type="EC" id="2.1.1.233"/>
    </reaction>
</comment>
<evidence type="ECO:0000313" key="11">
    <source>
        <dbReference type="Proteomes" id="UP000886523"/>
    </source>
</evidence>
<comment type="caution">
    <text evidence="10">The sequence shown here is derived from an EMBL/GenBank/DDBJ whole genome shotgun (WGS) entry which is preliminary data.</text>
</comment>
<dbReference type="GO" id="GO:0018423">
    <property type="term" value="F:protein C-terminal leucine carboxyl O-methyltransferase activity"/>
    <property type="evidence" value="ECO:0007669"/>
    <property type="project" value="UniProtKB-EC"/>
</dbReference>
<dbReference type="AlphaFoldDB" id="A0A9P6B727"/>
<dbReference type="PANTHER" id="PTHR13600:SF21">
    <property type="entry name" value="LEUCINE CARBOXYL METHYLTRANSFERASE 1"/>
    <property type="match status" value="1"/>
</dbReference>
<accession>A0A9P6B727</accession>
<dbReference type="InterPro" id="IPR029063">
    <property type="entry name" value="SAM-dependent_MTases_sf"/>
</dbReference>
<evidence type="ECO:0000256" key="1">
    <source>
        <dbReference type="ARBA" id="ARBA00000724"/>
    </source>
</evidence>
<dbReference type="InterPro" id="IPR007213">
    <property type="entry name" value="Ppm1/Ppm2/Tcmp"/>
</dbReference>
<reference evidence="10" key="1">
    <citation type="journal article" date="2020" name="Nat. Commun.">
        <title>Large-scale genome sequencing of mycorrhizal fungi provides insights into the early evolution of symbiotic traits.</title>
        <authorList>
            <person name="Miyauchi S."/>
            <person name="Kiss E."/>
            <person name="Kuo A."/>
            <person name="Drula E."/>
            <person name="Kohler A."/>
            <person name="Sanchez-Garcia M."/>
            <person name="Morin E."/>
            <person name="Andreopoulos B."/>
            <person name="Barry K.W."/>
            <person name="Bonito G."/>
            <person name="Buee M."/>
            <person name="Carver A."/>
            <person name="Chen C."/>
            <person name="Cichocki N."/>
            <person name="Clum A."/>
            <person name="Culley D."/>
            <person name="Crous P.W."/>
            <person name="Fauchery L."/>
            <person name="Girlanda M."/>
            <person name="Hayes R.D."/>
            <person name="Keri Z."/>
            <person name="LaButti K."/>
            <person name="Lipzen A."/>
            <person name="Lombard V."/>
            <person name="Magnuson J."/>
            <person name="Maillard F."/>
            <person name="Murat C."/>
            <person name="Nolan M."/>
            <person name="Ohm R.A."/>
            <person name="Pangilinan J."/>
            <person name="Pereira M.F."/>
            <person name="Perotto S."/>
            <person name="Peter M."/>
            <person name="Pfister S."/>
            <person name="Riley R."/>
            <person name="Sitrit Y."/>
            <person name="Stielow J.B."/>
            <person name="Szollosi G."/>
            <person name="Zifcakova L."/>
            <person name="Stursova M."/>
            <person name="Spatafora J.W."/>
            <person name="Tedersoo L."/>
            <person name="Vaario L.M."/>
            <person name="Yamada A."/>
            <person name="Yan M."/>
            <person name="Wang P."/>
            <person name="Xu J."/>
            <person name="Bruns T."/>
            <person name="Baldrian P."/>
            <person name="Vilgalys R."/>
            <person name="Dunand C."/>
            <person name="Henrissat B."/>
            <person name="Grigoriev I.V."/>
            <person name="Hibbett D."/>
            <person name="Nagy L.G."/>
            <person name="Martin F.M."/>
        </authorList>
    </citation>
    <scope>NUCLEOTIDE SEQUENCE</scope>
    <source>
        <strain evidence="10">UP504</strain>
    </source>
</reference>
<evidence type="ECO:0000256" key="4">
    <source>
        <dbReference type="ARBA" id="ARBA00017497"/>
    </source>
</evidence>
<dbReference type="OrthoDB" id="203237at2759"/>
<evidence type="ECO:0000256" key="5">
    <source>
        <dbReference type="ARBA" id="ARBA00022603"/>
    </source>
</evidence>
<dbReference type="EC" id="2.1.1.233" evidence="3 8"/>
<keyword evidence="7 8" id="KW-0949">S-adenosyl-L-methionine</keyword>
<evidence type="ECO:0000256" key="6">
    <source>
        <dbReference type="ARBA" id="ARBA00022679"/>
    </source>
</evidence>
<evidence type="ECO:0000256" key="2">
    <source>
        <dbReference type="ARBA" id="ARBA00010703"/>
    </source>
</evidence>
<feature type="binding site" evidence="9">
    <location>
        <position position="66"/>
    </location>
    <ligand>
        <name>S-adenosyl-L-methionine</name>
        <dbReference type="ChEBI" id="CHEBI:59789"/>
    </ligand>
</feature>
<evidence type="ECO:0000256" key="3">
    <source>
        <dbReference type="ARBA" id="ARBA00012834"/>
    </source>
</evidence>
<evidence type="ECO:0000256" key="7">
    <source>
        <dbReference type="ARBA" id="ARBA00022691"/>
    </source>
</evidence>
<dbReference type="Pfam" id="PF04072">
    <property type="entry name" value="LCM"/>
    <property type="match status" value="1"/>
</dbReference>
<proteinExistence type="inferred from homology"/>
<keyword evidence="6 8" id="KW-0808">Transferase</keyword>
<dbReference type="InterPro" id="IPR016651">
    <property type="entry name" value="LCMT1"/>
</dbReference>
<evidence type="ECO:0000256" key="8">
    <source>
        <dbReference type="PIRNR" id="PIRNR016305"/>
    </source>
</evidence>
<name>A0A9P6B727_9AGAM</name>
<dbReference type="EMBL" id="MU128931">
    <property type="protein sequence ID" value="KAF9517471.1"/>
    <property type="molecule type" value="Genomic_DNA"/>
</dbReference>
<evidence type="ECO:0000256" key="9">
    <source>
        <dbReference type="PIRSR" id="PIRSR016305-1"/>
    </source>
</evidence>
<comment type="function">
    <text evidence="8">Methylates the carboxyl group of the C-terminal leucine residue of protein phosphatase 2A catalytic subunits to form alpha-leucine ester residues.</text>
</comment>
<keyword evidence="5 8" id="KW-0489">Methyltransferase</keyword>
<sequence>MEPTASAKAMDKDAAIRSTDSDAAQARLSAVNKGYFPDDIFIQHLVQRARFVPPRPPLINIGTFVRSTAIDALVNAWIHLSPQVQIVSLGAGSDTRYFRLANAGKLPSIAHYVELDFPENTSRKAAAIFRNDVLGRHVLDRTIHQGGMELRSKHYTLLPVDLRGPPSSTLGPLLASGTLQRSIPTLFISECVFVYMPSSASNAIVRWFAESFDIVGGLVYEMFGLTDSFGTVMRSNLMSRNVDLPGVDAYPTLSSQSTRFTHEQFSHATSLTLKTIRQKYISPSELDRIATLEMLDEIEELELVLEHYVISWGVKVAPDSQAECAAFLAWGLKFEESE</sequence>
<dbReference type="Gene3D" id="3.40.50.150">
    <property type="entry name" value="Vaccinia Virus protein VP39"/>
    <property type="match status" value="1"/>
</dbReference>
<organism evidence="10 11">
    <name type="scientific">Hydnum rufescens UP504</name>
    <dbReference type="NCBI Taxonomy" id="1448309"/>
    <lineage>
        <taxon>Eukaryota</taxon>
        <taxon>Fungi</taxon>
        <taxon>Dikarya</taxon>
        <taxon>Basidiomycota</taxon>
        <taxon>Agaricomycotina</taxon>
        <taxon>Agaricomycetes</taxon>
        <taxon>Cantharellales</taxon>
        <taxon>Hydnaceae</taxon>
        <taxon>Hydnum</taxon>
    </lineage>
</organism>
<dbReference type="PIRSF" id="PIRSF016305">
    <property type="entry name" value="LCM_mtfrase"/>
    <property type="match status" value="1"/>
</dbReference>
<dbReference type="SUPFAM" id="SSF53335">
    <property type="entry name" value="S-adenosyl-L-methionine-dependent methyltransferases"/>
    <property type="match status" value="1"/>
</dbReference>
<feature type="binding site" evidence="9">
    <location>
        <position position="90"/>
    </location>
    <ligand>
        <name>S-adenosyl-L-methionine</name>
        <dbReference type="ChEBI" id="CHEBI:59789"/>
    </ligand>
</feature>
<dbReference type="PANTHER" id="PTHR13600">
    <property type="entry name" value="LEUCINE CARBOXYL METHYLTRANSFERASE"/>
    <property type="match status" value="1"/>
</dbReference>
<comment type="similarity">
    <text evidence="2 8">Belongs to the methyltransferase superfamily. LCMT family.</text>
</comment>
<evidence type="ECO:0000313" key="10">
    <source>
        <dbReference type="EMBL" id="KAF9517471.1"/>
    </source>
</evidence>
<feature type="binding site" evidence="9">
    <location>
        <begin position="161"/>
        <end position="162"/>
    </location>
    <ligand>
        <name>S-adenosyl-L-methionine</name>
        <dbReference type="ChEBI" id="CHEBI:59789"/>
    </ligand>
</feature>
<dbReference type="Proteomes" id="UP000886523">
    <property type="component" value="Unassembled WGS sequence"/>
</dbReference>
<feature type="binding site" evidence="9">
    <location>
        <position position="190"/>
    </location>
    <ligand>
        <name>S-adenosyl-L-methionine</name>
        <dbReference type="ChEBI" id="CHEBI:59789"/>
    </ligand>
</feature>